<evidence type="ECO:0008006" key="8">
    <source>
        <dbReference type="Google" id="ProtNLM"/>
    </source>
</evidence>
<dbReference type="Pfam" id="PF03893">
    <property type="entry name" value="Lipase3_N"/>
    <property type="match status" value="1"/>
</dbReference>
<organism evidence="5">
    <name type="scientific">Brachypodium distachyon</name>
    <name type="common">Purple false brome</name>
    <name type="synonym">Trachynia distachya</name>
    <dbReference type="NCBI Taxonomy" id="15368"/>
    <lineage>
        <taxon>Eukaryota</taxon>
        <taxon>Viridiplantae</taxon>
        <taxon>Streptophyta</taxon>
        <taxon>Embryophyta</taxon>
        <taxon>Tracheophyta</taxon>
        <taxon>Spermatophyta</taxon>
        <taxon>Magnoliopsida</taxon>
        <taxon>Liliopsida</taxon>
        <taxon>Poales</taxon>
        <taxon>Poaceae</taxon>
        <taxon>BOP clade</taxon>
        <taxon>Pooideae</taxon>
        <taxon>Stipodae</taxon>
        <taxon>Brachypodieae</taxon>
        <taxon>Brachypodium</taxon>
    </lineage>
</organism>
<dbReference type="AlphaFoldDB" id="A0A0Q3K042"/>
<feature type="region of interest" description="Disordered" evidence="1">
    <location>
        <begin position="27"/>
        <end position="54"/>
    </location>
</feature>
<reference evidence="5 6" key="1">
    <citation type="journal article" date="2010" name="Nature">
        <title>Genome sequencing and analysis of the model grass Brachypodium distachyon.</title>
        <authorList>
            <consortium name="International Brachypodium Initiative"/>
        </authorList>
    </citation>
    <scope>NUCLEOTIDE SEQUENCE [LARGE SCALE GENOMIC DNA]</scope>
    <source>
        <strain evidence="5 6">Bd21</strain>
    </source>
</reference>
<dbReference type="GO" id="GO:0016042">
    <property type="term" value="P:lipid catabolic process"/>
    <property type="evidence" value="ECO:0007669"/>
    <property type="project" value="InterPro"/>
</dbReference>
<dbReference type="EMBL" id="CM000881">
    <property type="protein sequence ID" value="KQK04121.1"/>
    <property type="molecule type" value="Genomic_DNA"/>
</dbReference>
<evidence type="ECO:0000259" key="3">
    <source>
        <dbReference type="Pfam" id="PF01764"/>
    </source>
</evidence>
<feature type="domain" description="Fungal lipase-type" evidence="3">
    <location>
        <begin position="115"/>
        <end position="189"/>
    </location>
</feature>
<feature type="signal peptide" evidence="2">
    <location>
        <begin position="1"/>
        <end position="21"/>
    </location>
</feature>
<evidence type="ECO:0000313" key="5">
    <source>
        <dbReference type="EMBL" id="KQK04121.1"/>
    </source>
</evidence>
<dbReference type="SUPFAM" id="SSF53474">
    <property type="entry name" value="alpha/beta-Hydrolases"/>
    <property type="match status" value="1"/>
</dbReference>
<dbReference type="Gramene" id="KQK04121">
    <property type="protein sequence ID" value="KQK04121"/>
    <property type="gene ID" value="BRADI_2g11800v3"/>
</dbReference>
<name>A0A0Q3K042_BRADI</name>
<dbReference type="InterPro" id="IPR002921">
    <property type="entry name" value="Fungal_lipase-type"/>
</dbReference>
<reference evidence="6" key="3">
    <citation type="submission" date="2018-08" db="UniProtKB">
        <authorList>
            <consortium name="EnsemblPlants"/>
        </authorList>
    </citation>
    <scope>IDENTIFICATION</scope>
    <source>
        <strain evidence="6">cv. Bd21</strain>
    </source>
</reference>
<feature type="compositionally biased region" description="Basic residues" evidence="1">
    <location>
        <begin position="40"/>
        <end position="49"/>
    </location>
</feature>
<dbReference type="Gene3D" id="3.40.50.1820">
    <property type="entry name" value="alpha/beta hydrolase"/>
    <property type="match status" value="1"/>
</dbReference>
<keyword evidence="2" id="KW-0732">Signal</keyword>
<dbReference type="PANTHER" id="PTHR46023:SF6">
    <property type="entry name" value="LIPASE CLASS 3 FAMILY PROTEIN"/>
    <property type="match status" value="1"/>
</dbReference>
<evidence type="ECO:0000256" key="1">
    <source>
        <dbReference type="SAM" id="MobiDB-lite"/>
    </source>
</evidence>
<feature type="chain" id="PRO_5043129413" description="Mono-/di-acylglycerol lipase N-terminal domain-containing protein" evidence="2">
    <location>
        <begin position="22"/>
        <end position="494"/>
    </location>
</feature>
<evidence type="ECO:0000259" key="4">
    <source>
        <dbReference type="Pfam" id="PF03893"/>
    </source>
</evidence>
<evidence type="ECO:0000313" key="6">
    <source>
        <dbReference type="EnsemblPlants" id="KQK04121"/>
    </source>
</evidence>
<accession>A0A0Q3K042</accession>
<dbReference type="PANTHER" id="PTHR46023">
    <property type="entry name" value="LIPASE CLASS 3 PROTEIN-LIKE"/>
    <property type="match status" value="1"/>
</dbReference>
<proteinExistence type="predicted"/>
<keyword evidence="7" id="KW-1185">Reference proteome</keyword>
<reference evidence="5" key="2">
    <citation type="submission" date="2017-06" db="EMBL/GenBank/DDBJ databases">
        <title>WGS assembly of Brachypodium distachyon.</title>
        <authorList>
            <consortium name="The International Brachypodium Initiative"/>
            <person name="Lucas S."/>
            <person name="Harmon-Smith M."/>
            <person name="Lail K."/>
            <person name="Tice H."/>
            <person name="Grimwood J."/>
            <person name="Bruce D."/>
            <person name="Barry K."/>
            <person name="Shu S."/>
            <person name="Lindquist E."/>
            <person name="Wang M."/>
            <person name="Pitluck S."/>
            <person name="Vogel J.P."/>
            <person name="Garvin D.F."/>
            <person name="Mockler T.C."/>
            <person name="Schmutz J."/>
            <person name="Rokhsar D."/>
            <person name="Bevan M.W."/>
        </authorList>
    </citation>
    <scope>NUCLEOTIDE SEQUENCE</scope>
    <source>
        <strain evidence="5">Bd21</strain>
    </source>
</reference>
<dbReference type="InterPro" id="IPR005592">
    <property type="entry name" value="Mono/diacylglycerol_lipase_N"/>
</dbReference>
<dbReference type="InterPro" id="IPR029058">
    <property type="entry name" value="AB_hydrolase_fold"/>
</dbReference>
<evidence type="ECO:0000313" key="7">
    <source>
        <dbReference type="Proteomes" id="UP000008810"/>
    </source>
</evidence>
<feature type="domain" description="Mono-/di-acylglycerol lipase N-terminal" evidence="4">
    <location>
        <begin position="49"/>
        <end position="101"/>
    </location>
</feature>
<dbReference type="OrthoDB" id="438440at2759"/>
<dbReference type="ExpressionAtlas" id="A0A0Q3K042">
    <property type="expression patterns" value="baseline and differential"/>
</dbReference>
<dbReference type="EnsemblPlants" id="KQK04121">
    <property type="protein sequence ID" value="KQK04121"/>
    <property type="gene ID" value="BRADI_2g11800v3"/>
</dbReference>
<sequence>MGTATMATALGAAMLLYFVLSRRLAHHEDSAGSPGGGGGVKRRRGRAARRPAQPPATWIEAVGTLAETLRFTYSETLGKWPIGDLAFGIKYLMRRQILKPAHTILRDECTKSFLVLIRGTHSMKDTLTAATGAVVPFHHSLLDEGGVSKLVLGYAHCGMVAAARWIARGITPCLLQAVSQCPEYQIKVTASSWLNDLRDQIQQTRFLNVVYRSATALGTRLQSFSGARARVAGAGALLRPVSSKTLVVMKQAQNVAQAVARSRSALSSWSCMGARRRAVGVVAATTNDEMTAETHVTTTVDSDSFVVEQCGTKVVEELQYTATSISVHEETEEEALLSEHETSREHAEEITDGELWFEFEKDRDRQAEVEAQTREEEAAAAKEIMEEESAVLKNVEDRQSFSSDSLEGQQFYPPGRIMHMVAMPPPDAGPDDPVVTDECTVGIYQTPRDLYSKIRLSNTMINDHYMPMYKKMMEILIENFANNEDNFCADSTVE</sequence>
<evidence type="ECO:0000256" key="2">
    <source>
        <dbReference type="SAM" id="SignalP"/>
    </source>
</evidence>
<protein>
    <recommendedName>
        <fullName evidence="8">Mono-/di-acylglycerol lipase N-terminal domain-containing protein</fullName>
    </recommendedName>
</protein>
<dbReference type="Proteomes" id="UP000008810">
    <property type="component" value="Chromosome 2"/>
</dbReference>
<gene>
    <name evidence="6" type="primary">LOC100835215</name>
    <name evidence="5" type="ORF">BRADI_2g11800v3</name>
</gene>
<dbReference type="Pfam" id="PF01764">
    <property type="entry name" value="Lipase_3"/>
    <property type="match status" value="1"/>
</dbReference>